<dbReference type="Pfam" id="PF26325">
    <property type="entry name" value="YhjD"/>
    <property type="match status" value="1"/>
</dbReference>
<accession>A0A841TE83</accession>
<dbReference type="Proteomes" id="UP000574133">
    <property type="component" value="Unassembled WGS sequence"/>
</dbReference>
<name>A0A841TE83_9BACL</name>
<dbReference type="AlphaFoldDB" id="A0A841TE83"/>
<comment type="caution">
    <text evidence="1">The sequence shown here is derived from an EMBL/GenBank/DDBJ whole genome shotgun (WGS) entry which is preliminary data.</text>
</comment>
<proteinExistence type="predicted"/>
<sequence>MIGDSELQLIQRHIVLQEMVRLTEDEIRRIRESRMPLRGAAERLAKTTLAGVLLELGASREQLRANRIWVADKGMPQGEDMLVYRYSHQGRQGTYPITTKGLREEVERQGELLADRWTQICDAAMRG</sequence>
<keyword evidence="2" id="KW-1185">Reference proteome</keyword>
<organism evidence="1 2">
    <name type="scientific">Cohnella lubricantis</name>
    <dbReference type="NCBI Taxonomy" id="2163172"/>
    <lineage>
        <taxon>Bacteria</taxon>
        <taxon>Bacillati</taxon>
        <taxon>Bacillota</taxon>
        <taxon>Bacilli</taxon>
        <taxon>Bacillales</taxon>
        <taxon>Paenibacillaceae</taxon>
        <taxon>Cohnella</taxon>
    </lineage>
</organism>
<dbReference type="RefSeq" id="WP_185178817.1">
    <property type="nucleotide sequence ID" value="NZ_CBCSEP010000005.1"/>
</dbReference>
<evidence type="ECO:0000313" key="1">
    <source>
        <dbReference type="EMBL" id="MBB6677540.1"/>
    </source>
</evidence>
<dbReference type="EMBL" id="JACJVN010000033">
    <property type="protein sequence ID" value="MBB6677540.1"/>
    <property type="molecule type" value="Genomic_DNA"/>
</dbReference>
<protein>
    <submittedName>
        <fullName evidence="1">Uncharacterized protein</fullName>
    </submittedName>
</protein>
<reference evidence="1 2" key="1">
    <citation type="submission" date="2020-08" db="EMBL/GenBank/DDBJ databases">
        <title>Cohnella phylogeny.</title>
        <authorList>
            <person name="Dunlap C."/>
        </authorList>
    </citation>
    <scope>NUCLEOTIDE SEQUENCE [LARGE SCALE GENOMIC DNA]</scope>
    <source>
        <strain evidence="1 2">DSM 103658</strain>
    </source>
</reference>
<dbReference type="InterPro" id="IPR058600">
    <property type="entry name" value="YhjD-like"/>
</dbReference>
<gene>
    <name evidence="1" type="ORF">H4Q31_09400</name>
</gene>
<evidence type="ECO:0000313" key="2">
    <source>
        <dbReference type="Proteomes" id="UP000574133"/>
    </source>
</evidence>